<evidence type="ECO:0000256" key="2">
    <source>
        <dbReference type="ARBA" id="ARBA00022737"/>
    </source>
</evidence>
<feature type="compositionally biased region" description="Basic and acidic residues" evidence="7">
    <location>
        <begin position="1755"/>
        <end position="1767"/>
    </location>
</feature>
<dbReference type="InterPro" id="IPR029058">
    <property type="entry name" value="AB_hydrolase_fold"/>
</dbReference>
<feature type="domain" description="C2H2-type" evidence="8">
    <location>
        <begin position="1799"/>
        <end position="1820"/>
    </location>
</feature>
<dbReference type="OrthoDB" id="341259at2759"/>
<feature type="repeat" description="ANK" evidence="6">
    <location>
        <begin position="1626"/>
        <end position="1659"/>
    </location>
</feature>
<feature type="region of interest" description="Disordered" evidence="7">
    <location>
        <begin position="1838"/>
        <end position="1885"/>
    </location>
</feature>
<evidence type="ECO:0000256" key="6">
    <source>
        <dbReference type="PROSITE-ProRule" id="PRU00023"/>
    </source>
</evidence>
<feature type="repeat" description="ANK" evidence="6">
    <location>
        <begin position="1118"/>
        <end position="1150"/>
    </location>
</feature>
<comment type="caution">
    <text evidence="9">The sequence shown here is derived from an EMBL/GenBank/DDBJ whole genome shotgun (WGS) entry which is preliminary data.</text>
</comment>
<gene>
    <name evidence="9" type="ORF">F5X68DRAFT_274113</name>
</gene>
<dbReference type="InterPro" id="IPR013087">
    <property type="entry name" value="Znf_C2H2_type"/>
</dbReference>
<dbReference type="GO" id="GO:0008270">
    <property type="term" value="F:zinc ion binding"/>
    <property type="evidence" value="ECO:0007669"/>
    <property type="project" value="UniProtKB-KW"/>
</dbReference>
<evidence type="ECO:0000313" key="9">
    <source>
        <dbReference type="EMBL" id="KAH6691545.1"/>
    </source>
</evidence>
<feature type="repeat" description="ANK" evidence="6">
    <location>
        <begin position="1150"/>
        <end position="1182"/>
    </location>
</feature>
<evidence type="ECO:0000256" key="1">
    <source>
        <dbReference type="ARBA" id="ARBA00022723"/>
    </source>
</evidence>
<feature type="repeat" description="ANK" evidence="6">
    <location>
        <begin position="1514"/>
        <end position="1543"/>
    </location>
</feature>
<feature type="repeat" description="ANK" evidence="6">
    <location>
        <begin position="1185"/>
        <end position="1217"/>
    </location>
</feature>
<feature type="region of interest" description="Disordered" evidence="7">
    <location>
        <begin position="1755"/>
        <end position="1776"/>
    </location>
</feature>
<dbReference type="InterPro" id="IPR036770">
    <property type="entry name" value="Ankyrin_rpt-contain_sf"/>
</dbReference>
<dbReference type="PROSITE" id="PS50297">
    <property type="entry name" value="ANK_REP_REGION"/>
    <property type="match status" value="8"/>
</dbReference>
<organism evidence="9 10">
    <name type="scientific">Plectosphaerella plurivora</name>
    <dbReference type="NCBI Taxonomy" id="936078"/>
    <lineage>
        <taxon>Eukaryota</taxon>
        <taxon>Fungi</taxon>
        <taxon>Dikarya</taxon>
        <taxon>Ascomycota</taxon>
        <taxon>Pezizomycotina</taxon>
        <taxon>Sordariomycetes</taxon>
        <taxon>Hypocreomycetidae</taxon>
        <taxon>Glomerellales</taxon>
        <taxon>Plectosphaerellaceae</taxon>
        <taxon>Plectosphaerella</taxon>
    </lineage>
</organism>
<dbReference type="PANTHER" id="PTHR24198">
    <property type="entry name" value="ANKYRIN REPEAT AND PROTEIN KINASE DOMAIN-CONTAINING PROTEIN"/>
    <property type="match status" value="1"/>
</dbReference>
<evidence type="ECO:0000256" key="3">
    <source>
        <dbReference type="ARBA" id="ARBA00022771"/>
    </source>
</evidence>
<keyword evidence="1" id="KW-0479">Metal-binding</keyword>
<dbReference type="PANTHER" id="PTHR24198:SF165">
    <property type="entry name" value="ANKYRIN REPEAT-CONTAINING PROTEIN-RELATED"/>
    <property type="match status" value="1"/>
</dbReference>
<feature type="region of interest" description="Disordered" evidence="7">
    <location>
        <begin position="1095"/>
        <end position="1115"/>
    </location>
</feature>
<dbReference type="Gene3D" id="1.25.40.20">
    <property type="entry name" value="Ankyrin repeat-containing domain"/>
    <property type="match status" value="4"/>
</dbReference>
<feature type="compositionally biased region" description="Acidic residues" evidence="7">
    <location>
        <begin position="1870"/>
        <end position="1885"/>
    </location>
</feature>
<proteinExistence type="predicted"/>
<dbReference type="InterPro" id="IPR043145">
    <property type="entry name" value="Znf_ZZ_sf"/>
</dbReference>
<keyword evidence="4" id="KW-0862">Zinc</keyword>
<dbReference type="Pfam" id="PF12796">
    <property type="entry name" value="Ank_2"/>
    <property type="match status" value="6"/>
</dbReference>
<accession>A0A9P8VH33</accession>
<feature type="repeat" description="ANK" evidence="6">
    <location>
        <begin position="1478"/>
        <end position="1510"/>
    </location>
</feature>
<feature type="repeat" description="ANK" evidence="6">
    <location>
        <begin position="1693"/>
        <end position="1725"/>
    </location>
</feature>
<evidence type="ECO:0000256" key="4">
    <source>
        <dbReference type="ARBA" id="ARBA00022833"/>
    </source>
</evidence>
<feature type="repeat" description="ANK" evidence="6">
    <location>
        <begin position="1223"/>
        <end position="1255"/>
    </location>
</feature>
<dbReference type="CDD" id="cd02249">
    <property type="entry name" value="ZZ"/>
    <property type="match status" value="1"/>
</dbReference>
<evidence type="ECO:0000313" key="10">
    <source>
        <dbReference type="Proteomes" id="UP000770015"/>
    </source>
</evidence>
<sequence length="1885" mass="208971">MSDAVSVATVADAPIDNDDAISIKTTTSGCFSPPPSDYNPDPEAKLHQLGLHINFPWGWSGSDYDDYDVVTVHGIRDDYKKAWITEDGSWWVKEKLFDTLTTREVDFSYNIDEQSTLYKTNGITLLAEQLLADFAELRSKLDETETDRPIIWICHDLGGAIVKRALILAMDNPSKYGKIAILSSAIFFLGVPHRFESHDDAQDQIHRLLRLPGPDIRKNIAHKAWHLAHQVDQTNQLFLATKIFDRAVIFNIFSHNICNSLRQDPVIDDPARVKELIGESPSDPVTPLSRYTHLVGHSFETAGRMPWQEIDHQALVRGDPEDYWVPAMANMFPKAGAVIRVNYRFLPTQAWLLALSPPTRGLRTPFDPARPINPLVTWVATQTPYEHFENTETGVKFLHLHGDGTQPLDVLEFSRHFYVWLASETNGFVSPDRRPDRSFVYFEFDAQDSRYNDMSSMLIYFITILACRFWDASEDLASGELAFLANVRGWSLDDLYHVFNSIRGCNLSMHNLTFYINGFDQCPEEQRRWFLGRVLAQSKESDRQFRMILASQGRDGLAVENFPEEARINLSECPAVPEQHQTEIARVDSALDTLVKKRPLYKQLEPRIREILHGNDNALYLARIALNWLESQPRGMTKTAAIVESLATLSPLTPTILVQHIISSLLTEHQPRAMAAFNWIKHAAEPWSPESLAEALCIYECGDAEPDFENLNTESIMVSLEAIFLGVIIVDNRNVVFAHPSFYQVPDLGNDETLENSAAKIHSQIAETCLRYFDLPSGQKNLERLSPETLKGGPWTSLLDAIPIAHTRSNMAEYAVRFWPHHYKASGPFKREQLVRDLLANKKSRASWEVPFWLLSNPFIRPRQSYIGALPILARLGLDDMIEAQIEADASQPSFAKDCWFAIVEAAYANNAALVRRLIELAAVDEEMLGNAFSGAVAVGNTNIADALVGLIPSPETFQWPETAFSRVASNGMNDLLAVMMQSGRDINATESYWGSPIVSTASWRRRISTVKFLLAQDPAADLSVVDDEGETALTVAITNGDTLMVELLVAAGADIHVKLAADDRNPAMRAVNFKMHQILKILLKAGVDAYGGKPVKREDNGEGEQEAGDDPTAPIVSSESLLHAAASRGAVECVRAMAESGFDLNAPSDSGTALYLAVVNGRHNLVKVLLELGVKAQWDHAPPEHETALMRAINNEDTQMVSLLLEHGAQPNYVEPISSYIYAKTPLSRACCIGDLETTKLLLEKHADINYIGEPGGDASDPPLFTAIWEDELEVAEHLLEDKTVDVHWAGAVDQLGAIHAAFDKMTVLPKVLEKGAPINAGSIQGTVLHMAARANSHETIEFLVKHDPKPDLESAHGGEYPDDVVRKADVGYTPLQVACANSAAESVKVLLHAGADAKSRNEQGVDALDALLLRGFSSEAFTECLKLLVGWPCFVSVDQVDDQGQTRLHHIRSDTSVSTVQTLIEYGAPFDKQNKQGYTPLAIAISRENVAVAEYLFKRGASLDVYGPGFGSVLHLAVKHAMLPLVKLMVKSGADLERVDPEFESGESLVYTALDLGDRSQIGEMVRYLVDEAKAPVHKLGGRLGYPVILAAWLVSQGRSSYPGSGLLKYLLRRGAQVDAADKYGRRALHFACSGPVSSMAIDVLLKAGASLDVTDNLGRKPIHFAAMSYASTMYLCEREPPVDINVADSDGWTPLLWAARDGAYGVVERLVEKGADLWVRGRGSGTEEWSALRLSRFANQISSIKHLLRPSEHTRVNSDGKKEEWDDDEHQSSVGHLKMDDCTSCLQHIRGIQWKCIECTEDFSLCFKCYRHRSEIHDPVHSFEEIEPLFDEEIYSTSSRSSGSEHGEPGPVEGSEGSVRDVREEAEQISESEGESVFDPDA</sequence>
<dbReference type="EMBL" id="JAGSXJ010000005">
    <property type="protein sequence ID" value="KAH6691545.1"/>
    <property type="molecule type" value="Genomic_DNA"/>
</dbReference>
<dbReference type="Gene3D" id="3.30.60.90">
    <property type="match status" value="1"/>
</dbReference>
<feature type="repeat" description="ANK" evidence="6">
    <location>
        <begin position="1445"/>
        <end position="1477"/>
    </location>
</feature>
<keyword evidence="3" id="KW-0863">Zinc-finger</keyword>
<evidence type="ECO:0000256" key="5">
    <source>
        <dbReference type="ARBA" id="ARBA00023043"/>
    </source>
</evidence>
<dbReference type="SMART" id="SM00248">
    <property type="entry name" value="ANK"/>
    <property type="match status" value="15"/>
</dbReference>
<dbReference type="PROSITE" id="PS50088">
    <property type="entry name" value="ANK_REPEAT"/>
    <property type="match status" value="11"/>
</dbReference>
<evidence type="ECO:0000256" key="7">
    <source>
        <dbReference type="SAM" id="MobiDB-lite"/>
    </source>
</evidence>
<dbReference type="SUPFAM" id="SSF48403">
    <property type="entry name" value="Ankyrin repeat"/>
    <property type="match status" value="3"/>
</dbReference>
<evidence type="ECO:0000259" key="8">
    <source>
        <dbReference type="PROSITE" id="PS00028"/>
    </source>
</evidence>
<keyword evidence="5 6" id="KW-0040">ANK repeat</keyword>
<name>A0A9P8VH33_9PEZI</name>
<feature type="repeat" description="ANK" evidence="6">
    <location>
        <begin position="1029"/>
        <end position="1061"/>
    </location>
</feature>
<keyword evidence="10" id="KW-1185">Reference proteome</keyword>
<dbReference type="InterPro" id="IPR002110">
    <property type="entry name" value="Ankyrin_rpt"/>
</dbReference>
<dbReference type="SUPFAM" id="SSF53474">
    <property type="entry name" value="alpha/beta-Hydrolases"/>
    <property type="match status" value="2"/>
</dbReference>
<reference evidence="9" key="1">
    <citation type="journal article" date="2021" name="Nat. Commun.">
        <title>Genetic determinants of endophytism in the Arabidopsis root mycobiome.</title>
        <authorList>
            <person name="Mesny F."/>
            <person name="Miyauchi S."/>
            <person name="Thiergart T."/>
            <person name="Pickel B."/>
            <person name="Atanasova L."/>
            <person name="Karlsson M."/>
            <person name="Huettel B."/>
            <person name="Barry K.W."/>
            <person name="Haridas S."/>
            <person name="Chen C."/>
            <person name="Bauer D."/>
            <person name="Andreopoulos W."/>
            <person name="Pangilinan J."/>
            <person name="LaButti K."/>
            <person name="Riley R."/>
            <person name="Lipzen A."/>
            <person name="Clum A."/>
            <person name="Drula E."/>
            <person name="Henrissat B."/>
            <person name="Kohler A."/>
            <person name="Grigoriev I.V."/>
            <person name="Martin F.M."/>
            <person name="Hacquard S."/>
        </authorList>
    </citation>
    <scope>NUCLEOTIDE SEQUENCE</scope>
    <source>
        <strain evidence="9">MPI-SDFR-AT-0117</strain>
    </source>
</reference>
<dbReference type="PROSITE" id="PS00028">
    <property type="entry name" value="ZINC_FINGER_C2H2_1"/>
    <property type="match status" value="1"/>
</dbReference>
<dbReference type="SUPFAM" id="SSF57850">
    <property type="entry name" value="RING/U-box"/>
    <property type="match status" value="1"/>
</dbReference>
<keyword evidence="2" id="KW-0677">Repeat</keyword>
<dbReference type="Proteomes" id="UP000770015">
    <property type="component" value="Unassembled WGS sequence"/>
</dbReference>
<protein>
    <submittedName>
        <fullName evidence="9">Ankyrin repeat protein</fullName>
    </submittedName>
</protein>
<feature type="repeat" description="ANK" evidence="6">
    <location>
        <begin position="1372"/>
        <end position="1404"/>
    </location>
</feature>